<evidence type="ECO:0000256" key="9">
    <source>
        <dbReference type="SAM" id="MobiDB-lite"/>
    </source>
</evidence>
<evidence type="ECO:0000256" key="5">
    <source>
        <dbReference type="ARBA" id="ARBA00022737"/>
    </source>
</evidence>
<dbReference type="Gene3D" id="1.20.120.1750">
    <property type="match status" value="1"/>
</dbReference>
<dbReference type="PROSITE" id="PS00518">
    <property type="entry name" value="ZF_RING_1"/>
    <property type="match status" value="1"/>
</dbReference>
<dbReference type="CDD" id="cd22584">
    <property type="entry name" value="Rcat_RBR_unk"/>
    <property type="match status" value="1"/>
</dbReference>
<feature type="domain" description="RING-type" evidence="10">
    <location>
        <begin position="142"/>
        <end position="328"/>
    </location>
</feature>
<dbReference type="SMART" id="SM00647">
    <property type="entry name" value="IBR"/>
    <property type="match status" value="2"/>
</dbReference>
<dbReference type="AlphaFoldDB" id="A0A4U0XHN9"/>
<dbReference type="Gene3D" id="3.30.40.10">
    <property type="entry name" value="Zinc/RING finger domain, C3HC4 (zinc finger)"/>
    <property type="match status" value="1"/>
</dbReference>
<organism evidence="11 12">
    <name type="scientific">Cryomyces minteri</name>
    <dbReference type="NCBI Taxonomy" id="331657"/>
    <lineage>
        <taxon>Eukaryota</taxon>
        <taxon>Fungi</taxon>
        <taxon>Dikarya</taxon>
        <taxon>Ascomycota</taxon>
        <taxon>Pezizomycotina</taxon>
        <taxon>Dothideomycetes</taxon>
        <taxon>Dothideomycetes incertae sedis</taxon>
        <taxon>Cryomyces</taxon>
    </lineage>
</organism>
<keyword evidence="3" id="KW-0808">Transferase</keyword>
<dbReference type="InterPro" id="IPR013083">
    <property type="entry name" value="Znf_RING/FYVE/PHD"/>
</dbReference>
<evidence type="ECO:0000256" key="4">
    <source>
        <dbReference type="ARBA" id="ARBA00022723"/>
    </source>
</evidence>
<dbReference type="InterPro" id="IPR044066">
    <property type="entry name" value="TRIAD_supradom"/>
</dbReference>
<dbReference type="EC" id="2.3.2.31" evidence="2"/>
<name>A0A4U0XHN9_9PEZI</name>
<keyword evidence="12" id="KW-1185">Reference proteome</keyword>
<evidence type="ECO:0000256" key="7">
    <source>
        <dbReference type="ARBA" id="ARBA00022786"/>
    </source>
</evidence>
<dbReference type="GO" id="GO:0016567">
    <property type="term" value="P:protein ubiquitination"/>
    <property type="evidence" value="ECO:0007669"/>
    <property type="project" value="InterPro"/>
</dbReference>
<feature type="compositionally biased region" description="Basic and acidic residues" evidence="9">
    <location>
        <begin position="103"/>
        <end position="112"/>
    </location>
</feature>
<feature type="region of interest" description="Disordered" evidence="9">
    <location>
        <begin position="103"/>
        <end position="140"/>
    </location>
</feature>
<evidence type="ECO:0000313" key="11">
    <source>
        <dbReference type="EMBL" id="TKA76612.1"/>
    </source>
</evidence>
<dbReference type="Pfam" id="PF01485">
    <property type="entry name" value="IBR"/>
    <property type="match status" value="2"/>
</dbReference>
<dbReference type="SUPFAM" id="SSF57850">
    <property type="entry name" value="RING/U-box"/>
    <property type="match status" value="2"/>
</dbReference>
<dbReference type="GO" id="GO:0061630">
    <property type="term" value="F:ubiquitin protein ligase activity"/>
    <property type="evidence" value="ECO:0007669"/>
    <property type="project" value="UniProtKB-EC"/>
</dbReference>
<evidence type="ECO:0000256" key="2">
    <source>
        <dbReference type="ARBA" id="ARBA00012251"/>
    </source>
</evidence>
<dbReference type="PANTHER" id="PTHR11685">
    <property type="entry name" value="RBR FAMILY RING FINGER AND IBR DOMAIN-CONTAINING"/>
    <property type="match status" value="1"/>
</dbReference>
<dbReference type="EMBL" id="NAJN01000229">
    <property type="protein sequence ID" value="TKA76612.1"/>
    <property type="molecule type" value="Genomic_DNA"/>
</dbReference>
<comment type="caution">
    <text evidence="11">The sequence shown here is derived from an EMBL/GenBank/DDBJ whole genome shotgun (WGS) entry which is preliminary data.</text>
</comment>
<comment type="catalytic activity">
    <reaction evidence="1">
        <text>[E2 ubiquitin-conjugating enzyme]-S-ubiquitinyl-L-cysteine + [acceptor protein]-L-lysine = [E2 ubiquitin-conjugating enzyme]-L-cysteine + [acceptor protein]-N(6)-ubiquitinyl-L-lysine.</text>
        <dbReference type="EC" id="2.3.2.31"/>
    </reaction>
</comment>
<evidence type="ECO:0000259" key="10">
    <source>
        <dbReference type="PROSITE" id="PS51873"/>
    </source>
</evidence>
<evidence type="ECO:0000256" key="6">
    <source>
        <dbReference type="ARBA" id="ARBA00022771"/>
    </source>
</evidence>
<accession>A0A4U0XHN9</accession>
<dbReference type="InterPro" id="IPR002867">
    <property type="entry name" value="IBR_dom"/>
</dbReference>
<dbReference type="CDD" id="cd20335">
    <property type="entry name" value="BRcat_RBR"/>
    <property type="match status" value="1"/>
</dbReference>
<dbReference type="PROSITE" id="PS51873">
    <property type="entry name" value="TRIAD"/>
    <property type="match status" value="1"/>
</dbReference>
<dbReference type="OrthoDB" id="9977870at2759"/>
<keyword evidence="4" id="KW-0479">Metal-binding</keyword>
<evidence type="ECO:0000313" key="12">
    <source>
        <dbReference type="Proteomes" id="UP000308768"/>
    </source>
</evidence>
<proteinExistence type="predicted"/>
<dbReference type="GO" id="GO:0008270">
    <property type="term" value="F:zinc ion binding"/>
    <property type="evidence" value="ECO:0007669"/>
    <property type="project" value="UniProtKB-KW"/>
</dbReference>
<evidence type="ECO:0000256" key="1">
    <source>
        <dbReference type="ARBA" id="ARBA00001798"/>
    </source>
</evidence>
<protein>
    <recommendedName>
        <fullName evidence="2">RBR-type E3 ubiquitin transferase</fullName>
        <ecNumber evidence="2">2.3.2.31</ecNumber>
    </recommendedName>
</protein>
<keyword evidence="7" id="KW-0833">Ubl conjugation pathway</keyword>
<dbReference type="InterPro" id="IPR017907">
    <property type="entry name" value="Znf_RING_CS"/>
</dbReference>
<dbReference type="Proteomes" id="UP000308768">
    <property type="component" value="Unassembled WGS sequence"/>
</dbReference>
<keyword evidence="6" id="KW-0863">Zinc-finger</keyword>
<sequence length="410" mass="45143">MAAPAVGCLDDLDEQTAALALQLQLEDVDALLQLSQENPHESEVSDADVALQLYKQELEDSIRRISDRSTARLTEGGPTAAHDEGNPRLDAILAPELAEQEIAEPRETREDQSLPGDARTEPSLSPTDPEANEENTASEVSAPHHCVVCQEGKEAIHVAPCQHEYCFECLEELFRTSMTDESLFPPRCCRQPIPLDTVAAFLPAHLVATFETKNVEFGTVNRTYCSSPACSAFIHAQAIDGDVATCQACSTATCIICKAAAHSGDCPNDEALQQLLETATTAGWQRCQSCRRFVELNHGCNHITCICSAQFCYLCGAPWKTCACPQWNEERLLARANQIVARNAAVGGIGAAVAAMAQDLLEGHECDHDGWRRVTGEHDCEECFQTLRRYIYECRQCHLRVCHRCRDNRI</sequence>
<evidence type="ECO:0000256" key="3">
    <source>
        <dbReference type="ARBA" id="ARBA00022679"/>
    </source>
</evidence>
<keyword evidence="5" id="KW-0677">Repeat</keyword>
<reference evidence="11 12" key="1">
    <citation type="submission" date="2017-03" db="EMBL/GenBank/DDBJ databases">
        <title>Genomes of endolithic fungi from Antarctica.</title>
        <authorList>
            <person name="Coleine C."/>
            <person name="Masonjones S."/>
            <person name="Stajich J.E."/>
        </authorList>
    </citation>
    <scope>NUCLEOTIDE SEQUENCE [LARGE SCALE GENOMIC DNA]</scope>
    <source>
        <strain evidence="11 12">CCFEE 5187</strain>
    </source>
</reference>
<keyword evidence="8" id="KW-0862">Zinc</keyword>
<gene>
    <name evidence="11" type="ORF">B0A49_02650</name>
</gene>
<evidence type="ECO:0000256" key="8">
    <source>
        <dbReference type="ARBA" id="ARBA00022833"/>
    </source>
</evidence>
<dbReference type="InterPro" id="IPR031127">
    <property type="entry name" value="E3_UB_ligase_RBR"/>
</dbReference>
<dbReference type="STRING" id="331657.A0A4U0XHN9"/>